<dbReference type="Proteomes" id="UP000016646">
    <property type="component" value="Unassembled WGS sequence"/>
</dbReference>
<accession>U2L4H7</accession>
<dbReference type="InterPro" id="IPR036866">
    <property type="entry name" value="RibonucZ/Hydroxyglut_hydro"/>
</dbReference>
<evidence type="ECO:0000313" key="2">
    <source>
        <dbReference type="EMBL" id="ERJ99255.1"/>
    </source>
</evidence>
<reference evidence="3 4" key="1">
    <citation type="submission" date="2013-08" db="EMBL/GenBank/DDBJ databases">
        <authorList>
            <person name="Durkin A.S."/>
            <person name="Haft D.R."/>
            <person name="McCorrison J."/>
            <person name="Torralba M."/>
            <person name="Gillis M."/>
            <person name="Haft D.H."/>
            <person name="Methe B."/>
            <person name="Sutton G."/>
            <person name="Nelson K.E."/>
        </authorList>
    </citation>
    <scope>NUCLEOTIDE SEQUENCE [LARGE SCALE GENOMIC DNA]</scope>
    <source>
        <strain evidence="2 4">ATCC 35536</strain>
        <strain evidence="1 3">VPI DR56BR1116</strain>
    </source>
</reference>
<organism evidence="1 3">
    <name type="scientific">Treponema socranskii subsp. socranskii VPI DR56BR1116 = ATCC 35536</name>
    <dbReference type="NCBI Taxonomy" id="1125725"/>
    <lineage>
        <taxon>Bacteria</taxon>
        <taxon>Pseudomonadati</taxon>
        <taxon>Spirochaetota</taxon>
        <taxon>Spirochaetia</taxon>
        <taxon>Spirochaetales</taxon>
        <taxon>Treponemataceae</taxon>
        <taxon>Treponema</taxon>
    </lineage>
</organism>
<dbReference type="RefSeq" id="WP_021330329.1">
    <property type="nucleotide sequence ID" value="NZ_AUZJ01000034.1"/>
</dbReference>
<dbReference type="EMBL" id="AUZJ01000034">
    <property type="protein sequence ID" value="ERF60741.1"/>
    <property type="molecule type" value="Genomic_DNA"/>
</dbReference>
<gene>
    <name evidence="2" type="ORF">HMPREF0860_2307</name>
    <name evidence="1" type="ORF">HMPREF1325_1997</name>
</gene>
<evidence type="ECO:0000313" key="1">
    <source>
        <dbReference type="EMBL" id="ERF60741.1"/>
    </source>
</evidence>
<keyword evidence="4" id="KW-1185">Reference proteome</keyword>
<evidence type="ECO:0000313" key="4">
    <source>
        <dbReference type="Proteomes" id="UP000016646"/>
    </source>
</evidence>
<comment type="caution">
    <text evidence="1">The sequence shown here is derived from an EMBL/GenBank/DDBJ whole genome shotgun (WGS) entry which is preliminary data.</text>
</comment>
<protein>
    <submittedName>
        <fullName evidence="1">Uncharacterized protein</fullName>
    </submittedName>
</protein>
<dbReference type="PATRIC" id="fig|1125725.3.peg.1245"/>
<dbReference type="SUPFAM" id="SSF56281">
    <property type="entry name" value="Metallo-hydrolase/oxidoreductase"/>
    <property type="match status" value="1"/>
</dbReference>
<dbReference type="EMBL" id="AVQI01000077">
    <property type="protein sequence ID" value="ERJ99255.1"/>
    <property type="molecule type" value="Genomic_DNA"/>
</dbReference>
<dbReference type="AlphaFoldDB" id="U2L4H7"/>
<sequence length="271" mass="29817">METMKMGKRDCKTAQLSKGTMDVYDFGAIKLYAFKTNDPMSDECFLIEKNGKVFMIESPCFFDNIAELTKYIGDIGADYVGTVIAYHAAGGSFMPEKPVYSTKNADAYGHTGGGAALVNNFAATFGKAFDKSLYKTTNFIEGDTLKIADVELKIVRTQDAFDIELPEINAVYTHMLGHDVHSIVAGSAHADAIIAQLEDYINRGVGFILTSHYTIEDLSDAKQKIAYLRDLKNIALKNRDASAFKKAVQEKYGAYGGPNYLDMTAGMFYAK</sequence>
<name>U2L4H7_TRESO</name>
<dbReference type="STRING" id="1125725.HMPREF1325_1997"/>
<dbReference type="eggNOG" id="ENOG502Z96B">
    <property type="taxonomic scope" value="Bacteria"/>
</dbReference>
<dbReference type="Proteomes" id="UP000016412">
    <property type="component" value="Unassembled WGS sequence"/>
</dbReference>
<proteinExistence type="predicted"/>
<evidence type="ECO:0000313" key="3">
    <source>
        <dbReference type="Proteomes" id="UP000016412"/>
    </source>
</evidence>